<protein>
    <submittedName>
        <fullName evidence="1">Uncharacterized protein</fullName>
    </submittedName>
</protein>
<organism evidence="1 2">
    <name type="scientific">Heliocybe sulcata</name>
    <dbReference type="NCBI Taxonomy" id="5364"/>
    <lineage>
        <taxon>Eukaryota</taxon>
        <taxon>Fungi</taxon>
        <taxon>Dikarya</taxon>
        <taxon>Basidiomycota</taxon>
        <taxon>Agaricomycotina</taxon>
        <taxon>Agaricomycetes</taxon>
        <taxon>Gloeophyllales</taxon>
        <taxon>Gloeophyllaceae</taxon>
        <taxon>Heliocybe</taxon>
    </lineage>
</organism>
<evidence type="ECO:0000313" key="2">
    <source>
        <dbReference type="Proteomes" id="UP000305948"/>
    </source>
</evidence>
<sequence>MEYLRGYLCEASSPLQRNPRNYPEERLPSQDNITCSTWQYVQKRLRPHATVR</sequence>
<keyword evidence="2" id="KW-1185">Reference proteome</keyword>
<name>A0A5C3N7V4_9AGAM</name>
<feature type="non-terminal residue" evidence="1">
    <location>
        <position position="52"/>
    </location>
</feature>
<dbReference type="AlphaFoldDB" id="A0A5C3N7V4"/>
<proteinExistence type="predicted"/>
<dbReference type="EMBL" id="ML213507">
    <property type="protein sequence ID" value="TFK53393.1"/>
    <property type="molecule type" value="Genomic_DNA"/>
</dbReference>
<gene>
    <name evidence="1" type="ORF">OE88DRAFT_1655504</name>
</gene>
<accession>A0A5C3N7V4</accession>
<evidence type="ECO:0000313" key="1">
    <source>
        <dbReference type="EMBL" id="TFK53393.1"/>
    </source>
</evidence>
<reference evidence="1 2" key="1">
    <citation type="journal article" date="2019" name="Nat. Ecol. Evol.">
        <title>Megaphylogeny resolves global patterns of mushroom evolution.</title>
        <authorList>
            <person name="Varga T."/>
            <person name="Krizsan K."/>
            <person name="Foldi C."/>
            <person name="Dima B."/>
            <person name="Sanchez-Garcia M."/>
            <person name="Sanchez-Ramirez S."/>
            <person name="Szollosi G.J."/>
            <person name="Szarkandi J.G."/>
            <person name="Papp V."/>
            <person name="Albert L."/>
            <person name="Andreopoulos W."/>
            <person name="Angelini C."/>
            <person name="Antonin V."/>
            <person name="Barry K.W."/>
            <person name="Bougher N.L."/>
            <person name="Buchanan P."/>
            <person name="Buyck B."/>
            <person name="Bense V."/>
            <person name="Catcheside P."/>
            <person name="Chovatia M."/>
            <person name="Cooper J."/>
            <person name="Damon W."/>
            <person name="Desjardin D."/>
            <person name="Finy P."/>
            <person name="Geml J."/>
            <person name="Haridas S."/>
            <person name="Hughes K."/>
            <person name="Justo A."/>
            <person name="Karasinski D."/>
            <person name="Kautmanova I."/>
            <person name="Kiss B."/>
            <person name="Kocsube S."/>
            <person name="Kotiranta H."/>
            <person name="LaButti K.M."/>
            <person name="Lechner B.E."/>
            <person name="Liimatainen K."/>
            <person name="Lipzen A."/>
            <person name="Lukacs Z."/>
            <person name="Mihaltcheva S."/>
            <person name="Morgado L.N."/>
            <person name="Niskanen T."/>
            <person name="Noordeloos M.E."/>
            <person name="Ohm R.A."/>
            <person name="Ortiz-Santana B."/>
            <person name="Ovrebo C."/>
            <person name="Racz N."/>
            <person name="Riley R."/>
            <person name="Savchenko A."/>
            <person name="Shiryaev A."/>
            <person name="Soop K."/>
            <person name="Spirin V."/>
            <person name="Szebenyi C."/>
            <person name="Tomsovsky M."/>
            <person name="Tulloss R.E."/>
            <person name="Uehling J."/>
            <person name="Grigoriev I.V."/>
            <person name="Vagvolgyi C."/>
            <person name="Papp T."/>
            <person name="Martin F.M."/>
            <person name="Miettinen O."/>
            <person name="Hibbett D.S."/>
            <person name="Nagy L.G."/>
        </authorList>
    </citation>
    <scope>NUCLEOTIDE SEQUENCE [LARGE SCALE GENOMIC DNA]</scope>
    <source>
        <strain evidence="1 2">OMC1185</strain>
    </source>
</reference>
<dbReference type="Proteomes" id="UP000305948">
    <property type="component" value="Unassembled WGS sequence"/>
</dbReference>